<dbReference type="Proteomes" id="UP000216033">
    <property type="component" value="Unassembled WGS sequence"/>
</dbReference>
<reference evidence="2 3" key="1">
    <citation type="submission" date="2017-04" db="EMBL/GenBank/DDBJ databases">
        <title>Kefir bacterial isolates.</title>
        <authorList>
            <person name="Kim Y."/>
            <person name="Blasche S."/>
            <person name="Patil K.R."/>
        </authorList>
    </citation>
    <scope>NUCLEOTIDE SEQUENCE [LARGE SCALE GENOMIC DNA]</scope>
    <source>
        <strain evidence="2 3">KR-2</strain>
    </source>
</reference>
<organism evidence="2 3">
    <name type="scientific">Acetobacter syzygii</name>
    <dbReference type="NCBI Taxonomy" id="146476"/>
    <lineage>
        <taxon>Bacteria</taxon>
        <taxon>Pseudomonadati</taxon>
        <taxon>Pseudomonadota</taxon>
        <taxon>Alphaproteobacteria</taxon>
        <taxon>Acetobacterales</taxon>
        <taxon>Acetobacteraceae</taxon>
        <taxon>Acetobacter</taxon>
    </lineage>
</organism>
<proteinExistence type="predicted"/>
<feature type="non-terminal residue" evidence="2">
    <location>
        <position position="112"/>
    </location>
</feature>
<name>A0A270B6D8_9PROT</name>
<protein>
    <submittedName>
        <fullName evidence="2">Uncharacterized protein</fullName>
    </submittedName>
</protein>
<evidence type="ECO:0000313" key="2">
    <source>
        <dbReference type="EMBL" id="PAL20572.1"/>
    </source>
</evidence>
<evidence type="ECO:0000256" key="1">
    <source>
        <dbReference type="SAM" id="MobiDB-lite"/>
    </source>
</evidence>
<feature type="region of interest" description="Disordered" evidence="1">
    <location>
        <begin position="81"/>
        <end position="112"/>
    </location>
</feature>
<dbReference type="AlphaFoldDB" id="A0A270B6D8"/>
<gene>
    <name evidence="2" type="ORF">B9K05_12785</name>
</gene>
<keyword evidence="3" id="KW-1185">Reference proteome</keyword>
<sequence>MFKAAAAAIKGNFSIALKKQKAFRFLIGAFDNDGKITRKRWSRDEEIYLARSYPKGTDVGFIAGLIGRPVSAVRRKAIRLGVHRPRSGRAAKAANAMNAPPPPTPPPPPPHP</sequence>
<dbReference type="RefSeq" id="WP_371264491.1">
    <property type="nucleotide sequence ID" value="NZ_NDFP01000020.1"/>
</dbReference>
<dbReference type="EMBL" id="NDFP01000020">
    <property type="protein sequence ID" value="PAL20572.1"/>
    <property type="molecule type" value="Genomic_DNA"/>
</dbReference>
<accession>A0A270B6D8</accession>
<evidence type="ECO:0000313" key="3">
    <source>
        <dbReference type="Proteomes" id="UP000216033"/>
    </source>
</evidence>
<feature type="compositionally biased region" description="Pro residues" evidence="1">
    <location>
        <begin position="99"/>
        <end position="112"/>
    </location>
</feature>
<comment type="caution">
    <text evidence="2">The sequence shown here is derived from an EMBL/GenBank/DDBJ whole genome shotgun (WGS) entry which is preliminary data.</text>
</comment>